<dbReference type="GO" id="GO:0051301">
    <property type="term" value="P:cell division"/>
    <property type="evidence" value="ECO:0007669"/>
    <property type="project" value="UniProtKB-KW"/>
</dbReference>
<evidence type="ECO:0000256" key="8">
    <source>
        <dbReference type="ARBA" id="ARBA00023306"/>
    </source>
</evidence>
<keyword evidence="4" id="KW-0963">Cytoplasm</keyword>
<evidence type="ECO:0000256" key="5">
    <source>
        <dbReference type="ARBA" id="ARBA00022618"/>
    </source>
</evidence>
<gene>
    <name evidence="10" type="ORF">LANO_0H03334G</name>
</gene>
<evidence type="ECO:0000256" key="6">
    <source>
        <dbReference type="ARBA" id="ARBA00022776"/>
    </source>
</evidence>
<dbReference type="AlphaFoldDB" id="A0A1G4KL97"/>
<proteinExistence type="inferred from homology"/>
<keyword evidence="5" id="KW-0132">Cell division</keyword>
<evidence type="ECO:0000256" key="9">
    <source>
        <dbReference type="SAM" id="MobiDB-lite"/>
    </source>
</evidence>
<accession>A0A1G4KL97</accession>
<keyword evidence="8" id="KW-0131">Cell cycle</keyword>
<dbReference type="PRINTS" id="PR02099">
    <property type="entry name" value="PROTEINIBD2"/>
</dbReference>
<dbReference type="OrthoDB" id="4057723at2759"/>
<comment type="similarity">
    <text evidence="2">Belongs to the IBD2 family.</text>
</comment>
<feature type="region of interest" description="Disordered" evidence="9">
    <location>
        <begin position="190"/>
        <end position="226"/>
    </location>
</feature>
<name>A0A1G4KL97_9SACH</name>
<evidence type="ECO:0000313" key="11">
    <source>
        <dbReference type="Proteomes" id="UP000189911"/>
    </source>
</evidence>
<protein>
    <recommendedName>
        <fullName evidence="3">Protein IBD2</fullName>
    </recommendedName>
</protein>
<dbReference type="GO" id="GO:0007094">
    <property type="term" value="P:mitotic spindle assembly checkpoint signaling"/>
    <property type="evidence" value="ECO:0007669"/>
    <property type="project" value="InterPro"/>
</dbReference>
<comment type="subcellular location">
    <subcellularLocation>
        <location evidence="1">Cytoplasm</location>
        <location evidence="1">Cytoskeleton</location>
        <location evidence="1">Spindle pole</location>
    </subcellularLocation>
</comment>
<keyword evidence="6" id="KW-0498">Mitosis</keyword>
<evidence type="ECO:0000256" key="3">
    <source>
        <dbReference type="ARBA" id="ARBA00018145"/>
    </source>
</evidence>
<dbReference type="GO" id="GO:0000922">
    <property type="term" value="C:spindle pole"/>
    <property type="evidence" value="ECO:0007669"/>
    <property type="project" value="UniProtKB-SubCell"/>
</dbReference>
<keyword evidence="11" id="KW-1185">Reference proteome</keyword>
<keyword evidence="7" id="KW-0206">Cytoskeleton</keyword>
<sequence>MSSFKDTSIEIISEDGPADFNVMMQEGVKALTKILTNHLQDNPGFLKQQSMKMMFKDDAGGGLDPRKVFEVDGKGDNWLREIDEEAFEASELDNKSNYHTYQAEVPTMNGELTKPALSEDAAAKHAEGEGEIVFDYGEQDLMSLPGDFGDNLKKMVASSIAQQDLSGAQRDLDIDFDVNVDVDVNLEETHGDRGHNAIPHGSQHRPNRQNCRHHDPGAFEYPRNPKRTPDFASLITNDEPLCMFCEYYFVFGEPPKNMIRWFQRDGGNTSSAPCNSHTQH</sequence>
<evidence type="ECO:0000256" key="7">
    <source>
        <dbReference type="ARBA" id="ARBA00023212"/>
    </source>
</evidence>
<evidence type="ECO:0000256" key="1">
    <source>
        <dbReference type="ARBA" id="ARBA00004647"/>
    </source>
</evidence>
<dbReference type="InterPro" id="IPR026231">
    <property type="entry name" value="IBD2"/>
</dbReference>
<dbReference type="EMBL" id="LT598447">
    <property type="protein sequence ID" value="SCV05249.1"/>
    <property type="molecule type" value="Genomic_DNA"/>
</dbReference>
<organism evidence="10 11">
    <name type="scientific">Lachancea nothofagi CBS 11611</name>
    <dbReference type="NCBI Taxonomy" id="1266666"/>
    <lineage>
        <taxon>Eukaryota</taxon>
        <taxon>Fungi</taxon>
        <taxon>Dikarya</taxon>
        <taxon>Ascomycota</taxon>
        <taxon>Saccharomycotina</taxon>
        <taxon>Saccharomycetes</taxon>
        <taxon>Saccharomycetales</taxon>
        <taxon>Saccharomycetaceae</taxon>
        <taxon>Lachancea</taxon>
    </lineage>
</organism>
<reference evidence="11" key="1">
    <citation type="submission" date="2016-03" db="EMBL/GenBank/DDBJ databases">
        <authorList>
            <person name="Devillers Hugo."/>
        </authorList>
    </citation>
    <scope>NUCLEOTIDE SEQUENCE [LARGE SCALE GENOMIC DNA]</scope>
</reference>
<evidence type="ECO:0000256" key="2">
    <source>
        <dbReference type="ARBA" id="ARBA00008285"/>
    </source>
</evidence>
<evidence type="ECO:0000313" key="10">
    <source>
        <dbReference type="EMBL" id="SCV05249.1"/>
    </source>
</evidence>
<feature type="compositionally biased region" description="Basic residues" evidence="9">
    <location>
        <begin position="202"/>
        <end position="211"/>
    </location>
</feature>
<evidence type="ECO:0000256" key="4">
    <source>
        <dbReference type="ARBA" id="ARBA00022490"/>
    </source>
</evidence>
<dbReference type="Proteomes" id="UP000189911">
    <property type="component" value="Chromosome H"/>
</dbReference>